<name>A0A0W8FX02_9ZZZZ</name>
<dbReference type="EMBL" id="LNQE01000697">
    <property type="protein sequence ID" value="KUG25392.1"/>
    <property type="molecule type" value="Genomic_DNA"/>
</dbReference>
<sequence length="368" mass="39487">MKYSKLILIFLFAVTLFTYPTLKKEIEVQPGQKLVVEIKAGSDIIIEGWDKNIVDIDAEIKGRDADDVQLEASKTSYGVFLKAYFVEKKHSNSTNGTVKVRVPNKFDLDLETMGGELIVSNVEGTLKGSTMGGKLLLKNLKGNISFSTMGGSVELTDSEVDGKVSTMGGKVLVENVVGDVNASSMGGNVIQRNVKGSKSSVGKEVNIKTMGGAINVDEAMNGASLNTMGGNITVNKAAEYVKATTMGGDIEIKEISGWVDASTMGGDVEVKVKGSDGKRDIKISSMGGDMKLYVPADLDMDIEIEIVFNENRRDKVKIISDFNLTEKIVDADSDYNNAKKLIGTGITGSGKNKVKIKTIAGKVHLLKI</sequence>
<dbReference type="PANTHER" id="PTHR34094">
    <property type="match status" value="1"/>
</dbReference>
<accession>A0A0W8FX02</accession>
<dbReference type="AlphaFoldDB" id="A0A0W8FX02"/>
<reference evidence="1" key="1">
    <citation type="journal article" date="2015" name="Proc. Natl. Acad. Sci. U.S.A.">
        <title>Networks of energetic and metabolic interactions define dynamics in microbial communities.</title>
        <authorList>
            <person name="Embree M."/>
            <person name="Liu J.K."/>
            <person name="Al-Bassam M.M."/>
            <person name="Zengler K."/>
        </authorList>
    </citation>
    <scope>NUCLEOTIDE SEQUENCE</scope>
</reference>
<protein>
    <recommendedName>
        <fullName evidence="2">Adhesin domain-containing protein</fullName>
    </recommendedName>
</protein>
<organism evidence="1">
    <name type="scientific">hydrocarbon metagenome</name>
    <dbReference type="NCBI Taxonomy" id="938273"/>
    <lineage>
        <taxon>unclassified sequences</taxon>
        <taxon>metagenomes</taxon>
        <taxon>ecological metagenomes</taxon>
    </lineage>
</organism>
<proteinExistence type="predicted"/>
<dbReference type="PANTHER" id="PTHR34094:SF1">
    <property type="entry name" value="PROTEIN FAM185A"/>
    <property type="match status" value="1"/>
</dbReference>
<evidence type="ECO:0008006" key="2">
    <source>
        <dbReference type="Google" id="ProtNLM"/>
    </source>
</evidence>
<comment type="caution">
    <text evidence="1">The sequence shown here is derived from an EMBL/GenBank/DDBJ whole genome shotgun (WGS) entry which is preliminary data.</text>
</comment>
<gene>
    <name evidence="1" type="ORF">ASZ90_004784</name>
</gene>
<evidence type="ECO:0000313" key="1">
    <source>
        <dbReference type="EMBL" id="KUG25392.1"/>
    </source>
</evidence>